<dbReference type="AlphaFoldDB" id="A0A7J7N0J0"/>
<evidence type="ECO:0000313" key="1">
    <source>
        <dbReference type="EMBL" id="KAF6160709.1"/>
    </source>
</evidence>
<proteinExistence type="predicted"/>
<dbReference type="EMBL" id="JACGCM010001161">
    <property type="protein sequence ID" value="KAF6160709.1"/>
    <property type="molecule type" value="Genomic_DNA"/>
</dbReference>
<reference evidence="1 2" key="1">
    <citation type="journal article" date="2020" name="IScience">
        <title>Genome Sequencing of the Endangered Kingdonia uniflora (Circaeasteraceae, Ranunculales) Reveals Potential Mechanisms of Evolutionary Specialization.</title>
        <authorList>
            <person name="Sun Y."/>
            <person name="Deng T."/>
            <person name="Zhang A."/>
            <person name="Moore M.J."/>
            <person name="Landis J.B."/>
            <person name="Lin N."/>
            <person name="Zhang H."/>
            <person name="Zhang X."/>
            <person name="Huang J."/>
            <person name="Zhang X."/>
            <person name="Sun H."/>
            <person name="Wang H."/>
        </authorList>
    </citation>
    <scope>NUCLEOTIDE SEQUENCE [LARGE SCALE GENOMIC DNA]</scope>
    <source>
        <strain evidence="1">TB1705</strain>
        <tissue evidence="1">Leaf</tissue>
    </source>
</reference>
<organism evidence="1 2">
    <name type="scientific">Kingdonia uniflora</name>
    <dbReference type="NCBI Taxonomy" id="39325"/>
    <lineage>
        <taxon>Eukaryota</taxon>
        <taxon>Viridiplantae</taxon>
        <taxon>Streptophyta</taxon>
        <taxon>Embryophyta</taxon>
        <taxon>Tracheophyta</taxon>
        <taxon>Spermatophyta</taxon>
        <taxon>Magnoliopsida</taxon>
        <taxon>Ranunculales</taxon>
        <taxon>Circaeasteraceae</taxon>
        <taxon>Kingdonia</taxon>
    </lineage>
</organism>
<protein>
    <submittedName>
        <fullName evidence="1">Uncharacterized protein</fullName>
    </submittedName>
</protein>
<gene>
    <name evidence="1" type="ORF">GIB67_019649</name>
</gene>
<keyword evidence="2" id="KW-1185">Reference proteome</keyword>
<evidence type="ECO:0000313" key="2">
    <source>
        <dbReference type="Proteomes" id="UP000541444"/>
    </source>
</evidence>
<accession>A0A7J7N0J0</accession>
<dbReference type="Proteomes" id="UP000541444">
    <property type="component" value="Unassembled WGS sequence"/>
</dbReference>
<name>A0A7J7N0J0_9MAGN</name>
<sequence length="93" mass="9966">MLDSITSALGLPTRNFMTKVVLKAAEARARSEGEKEITGTPSLNETLVFGLNSLSIGLKAFTEAILANVVVSCGDFKEIEVREMVEGGHKGRI</sequence>
<comment type="caution">
    <text evidence="1">The sequence shown here is derived from an EMBL/GenBank/DDBJ whole genome shotgun (WGS) entry which is preliminary data.</text>
</comment>